<evidence type="ECO:0008006" key="3">
    <source>
        <dbReference type="Google" id="ProtNLM"/>
    </source>
</evidence>
<keyword evidence="2" id="KW-1185">Reference proteome</keyword>
<reference evidence="1 2" key="1">
    <citation type="submission" date="2012-09" db="EMBL/GenBank/DDBJ databases">
        <title>Genome Sequence of Bacillus sp. DW5-4.</title>
        <authorList>
            <person name="Lai Q."/>
            <person name="Liu Y."/>
            <person name="Shao Z."/>
        </authorList>
    </citation>
    <scope>NUCLEOTIDE SEQUENCE [LARGE SCALE GENOMIC DNA]</scope>
    <source>
        <strain evidence="1 2">DW5-4</strain>
    </source>
</reference>
<dbReference type="CDD" id="cd12870">
    <property type="entry name" value="MqsA"/>
    <property type="match status" value="1"/>
</dbReference>
<sequence length="93" mass="10925">MLTCDWCEENKANAEQTTVYWELITGTQSIEIIDTPSISCMHCGMTYQKDETVKEIEDQLILVDQTKLPEKISYEELMSMERLLKRNYFDFSS</sequence>
<dbReference type="InterPro" id="IPR022453">
    <property type="entry name" value="Znf_MqsA-type"/>
</dbReference>
<dbReference type="Proteomes" id="UP000028091">
    <property type="component" value="Unassembled WGS sequence"/>
</dbReference>
<dbReference type="AlphaFoldDB" id="A0A081LDV7"/>
<accession>A0A081LDV7</accession>
<name>A0A081LDV7_9BACI</name>
<comment type="caution">
    <text evidence="1">The sequence shown here is derived from an EMBL/GenBank/DDBJ whole genome shotgun (WGS) entry which is preliminary data.</text>
</comment>
<proteinExistence type="predicted"/>
<dbReference type="NCBIfam" id="TIGR03829">
    <property type="entry name" value="YokU_near_AblA"/>
    <property type="match status" value="1"/>
</dbReference>
<dbReference type="EMBL" id="JOTP01000004">
    <property type="protein sequence ID" value="KEP27433.1"/>
    <property type="molecule type" value="Genomic_DNA"/>
</dbReference>
<protein>
    <recommendedName>
        <fullName evidence="3">YokU family protein</fullName>
    </recommendedName>
</protein>
<dbReference type="eggNOG" id="ENOG50348TV">
    <property type="taxonomic scope" value="Bacteria"/>
</dbReference>
<dbReference type="OrthoDB" id="2666319at2"/>
<dbReference type="Pfam" id="PF14122">
    <property type="entry name" value="YokU"/>
    <property type="match status" value="1"/>
</dbReference>
<evidence type="ECO:0000313" key="1">
    <source>
        <dbReference type="EMBL" id="KEP27433.1"/>
    </source>
</evidence>
<evidence type="ECO:0000313" key="2">
    <source>
        <dbReference type="Proteomes" id="UP000028091"/>
    </source>
</evidence>
<dbReference type="RefSeq" id="WP_034319172.1">
    <property type="nucleotide sequence ID" value="NZ_JAVIKA010000003.1"/>
</dbReference>
<dbReference type="NCBIfam" id="TIGR03831">
    <property type="entry name" value="YgiT_finger"/>
    <property type="match status" value="1"/>
</dbReference>
<organism evidence="1 2">
    <name type="scientific">Bacillus zhangzhouensis</name>
    <dbReference type="NCBI Taxonomy" id="1178540"/>
    <lineage>
        <taxon>Bacteria</taxon>
        <taxon>Bacillati</taxon>
        <taxon>Bacillota</taxon>
        <taxon>Bacilli</taxon>
        <taxon>Bacillales</taxon>
        <taxon>Bacillaceae</taxon>
        <taxon>Bacillus</taxon>
    </lineage>
</organism>
<dbReference type="InterPro" id="IPR022451">
    <property type="entry name" value="CHP03829_YokU"/>
</dbReference>
<gene>
    <name evidence="1" type="ORF">BA70_13975</name>
</gene>